<evidence type="ECO:0000313" key="1">
    <source>
        <dbReference type="EMBL" id="MDR6211393.1"/>
    </source>
</evidence>
<keyword evidence="2" id="KW-1185">Reference proteome</keyword>
<gene>
    <name evidence="1" type="ORF">QE364_003117</name>
</gene>
<reference evidence="1" key="1">
    <citation type="submission" date="2023-08" db="EMBL/GenBank/DDBJ databases">
        <title>Functional and genomic diversity of the sorghum phyllosphere microbiome.</title>
        <authorList>
            <person name="Shade A."/>
        </authorList>
    </citation>
    <scope>NUCLEOTIDE SEQUENCE</scope>
    <source>
        <strain evidence="1">SORGH_AS_0885</strain>
    </source>
</reference>
<comment type="caution">
    <text evidence="1">The sequence shown here is derived from an EMBL/GenBank/DDBJ whole genome shotgun (WGS) entry which is preliminary data.</text>
</comment>
<sequence length="477" mass="54674">MTEPNAEINKVDATPPPRLTHVKVTDLLDSFTHEINFPAAWPFTIIHGPNGVGKTRFLELIEAAMNLRQTQIMATPFSRLDLKFDDGTTFSFAKSTQIVKPDVTDDLEVDKTPETSCSVVLARPDGLPVSFKFGGNLLSKEFARWIHLNTTWQPIEGTPMWRDTTDGETITRTELYDRLRRSFERERQVRAAGRPIRRRRAAAPEEMQRFVRKVAAHLIETQRLLITQDSSPRDPWEARDERSYTRTVTQHSDHLRDQLAETVREHSRLSQQLDRTFPRRIIEEQGSGDVSEAEIRAIYEEQNELRARLARYSLIDAQDEVELPDDRLDQLSIRALRTYLGDSEQKLAVFNQLLQKVELFTEIMNSRLVRKNVSVNVSSGISVKSEPLGLEIPAESLSSGEQHELVLFYDLLFQTKPGSIVMIDEPEISLHVAWQTPFLADISRVALLSDLRFIVATHSPQIIDKWWGRTNELRVEA</sequence>
<name>A0ACC6IL79_9ACTN</name>
<keyword evidence="1" id="KW-0067">ATP-binding</keyword>
<organism evidence="1 2">
    <name type="scientific">Nocardioides zeae</name>
    <dbReference type="NCBI Taxonomy" id="1457234"/>
    <lineage>
        <taxon>Bacteria</taxon>
        <taxon>Bacillati</taxon>
        <taxon>Actinomycetota</taxon>
        <taxon>Actinomycetes</taxon>
        <taxon>Propionibacteriales</taxon>
        <taxon>Nocardioidaceae</taxon>
        <taxon>Nocardioides</taxon>
    </lineage>
</organism>
<dbReference type="EMBL" id="JAVIZJ010000009">
    <property type="protein sequence ID" value="MDR6211393.1"/>
    <property type="molecule type" value="Genomic_DNA"/>
</dbReference>
<protein>
    <submittedName>
        <fullName evidence="1">ATP-binding protein involved in virulence</fullName>
    </submittedName>
</protein>
<dbReference type="Proteomes" id="UP001261666">
    <property type="component" value="Unassembled WGS sequence"/>
</dbReference>
<accession>A0ACC6IL79</accession>
<evidence type="ECO:0000313" key="2">
    <source>
        <dbReference type="Proteomes" id="UP001261666"/>
    </source>
</evidence>
<keyword evidence="1" id="KW-0547">Nucleotide-binding</keyword>
<proteinExistence type="predicted"/>